<dbReference type="AlphaFoldDB" id="A0A5B7FGV4"/>
<keyword evidence="2" id="KW-1185">Reference proteome</keyword>
<sequence length="98" mass="11381">MHRKKKKVESIRNYNPEIFLHSAATAKFTGKIRISKVHRNRRLREEKEYGKLDDGQCWQARNLGRCTSHLTSEEVRSALPSVCGSRVEVENPVSRYPN</sequence>
<reference evidence="1 2" key="1">
    <citation type="submission" date="2019-05" db="EMBL/GenBank/DDBJ databases">
        <title>Another draft genome of Portunus trituberculatus and its Hox gene families provides insights of decapod evolution.</title>
        <authorList>
            <person name="Jeong J.-H."/>
            <person name="Song I."/>
            <person name="Kim S."/>
            <person name="Choi T."/>
            <person name="Kim D."/>
            <person name="Ryu S."/>
            <person name="Kim W."/>
        </authorList>
    </citation>
    <scope>NUCLEOTIDE SEQUENCE [LARGE SCALE GENOMIC DNA]</scope>
    <source>
        <tissue evidence="1">Muscle</tissue>
    </source>
</reference>
<evidence type="ECO:0000313" key="2">
    <source>
        <dbReference type="Proteomes" id="UP000324222"/>
    </source>
</evidence>
<evidence type="ECO:0000313" key="1">
    <source>
        <dbReference type="EMBL" id="MPC44158.1"/>
    </source>
</evidence>
<gene>
    <name evidence="1" type="ORF">E2C01_037822</name>
</gene>
<dbReference type="Proteomes" id="UP000324222">
    <property type="component" value="Unassembled WGS sequence"/>
</dbReference>
<comment type="caution">
    <text evidence="1">The sequence shown here is derived from an EMBL/GenBank/DDBJ whole genome shotgun (WGS) entry which is preliminary data.</text>
</comment>
<dbReference type="EMBL" id="VSRR010006153">
    <property type="protein sequence ID" value="MPC44158.1"/>
    <property type="molecule type" value="Genomic_DNA"/>
</dbReference>
<accession>A0A5B7FGV4</accession>
<proteinExistence type="predicted"/>
<organism evidence="1 2">
    <name type="scientific">Portunus trituberculatus</name>
    <name type="common">Swimming crab</name>
    <name type="synonym">Neptunus trituberculatus</name>
    <dbReference type="NCBI Taxonomy" id="210409"/>
    <lineage>
        <taxon>Eukaryota</taxon>
        <taxon>Metazoa</taxon>
        <taxon>Ecdysozoa</taxon>
        <taxon>Arthropoda</taxon>
        <taxon>Crustacea</taxon>
        <taxon>Multicrustacea</taxon>
        <taxon>Malacostraca</taxon>
        <taxon>Eumalacostraca</taxon>
        <taxon>Eucarida</taxon>
        <taxon>Decapoda</taxon>
        <taxon>Pleocyemata</taxon>
        <taxon>Brachyura</taxon>
        <taxon>Eubrachyura</taxon>
        <taxon>Portunoidea</taxon>
        <taxon>Portunidae</taxon>
        <taxon>Portuninae</taxon>
        <taxon>Portunus</taxon>
    </lineage>
</organism>
<name>A0A5B7FGV4_PORTR</name>
<protein>
    <submittedName>
        <fullName evidence="1">Uncharacterized protein</fullName>
    </submittedName>
</protein>